<reference evidence="3" key="2">
    <citation type="submission" date="2015-01" db="EMBL/GenBank/DDBJ databases">
        <title>Evolutionary Origins and Diversification of the Mycorrhizal Mutualists.</title>
        <authorList>
            <consortium name="DOE Joint Genome Institute"/>
            <consortium name="Mycorrhizal Genomics Consortium"/>
            <person name="Kohler A."/>
            <person name="Kuo A."/>
            <person name="Nagy L.G."/>
            <person name="Floudas D."/>
            <person name="Copeland A."/>
            <person name="Barry K.W."/>
            <person name="Cichocki N."/>
            <person name="Veneault-Fourrey C."/>
            <person name="LaButti K."/>
            <person name="Lindquist E.A."/>
            <person name="Lipzen A."/>
            <person name="Lundell T."/>
            <person name="Morin E."/>
            <person name="Murat C."/>
            <person name="Riley R."/>
            <person name="Ohm R."/>
            <person name="Sun H."/>
            <person name="Tunlid A."/>
            <person name="Henrissat B."/>
            <person name="Grigoriev I.V."/>
            <person name="Hibbett D.S."/>
            <person name="Martin F."/>
        </authorList>
    </citation>
    <scope>NUCLEOTIDE SEQUENCE [LARGE SCALE GENOMIC DNA]</scope>
    <source>
        <strain evidence="3">Marx 270</strain>
    </source>
</reference>
<dbReference type="AlphaFoldDB" id="A0A0C3PJN0"/>
<feature type="region of interest" description="Disordered" evidence="1">
    <location>
        <begin position="44"/>
        <end position="65"/>
    </location>
</feature>
<organism evidence="2 3">
    <name type="scientific">Pisolithus tinctorius Marx 270</name>
    <dbReference type="NCBI Taxonomy" id="870435"/>
    <lineage>
        <taxon>Eukaryota</taxon>
        <taxon>Fungi</taxon>
        <taxon>Dikarya</taxon>
        <taxon>Basidiomycota</taxon>
        <taxon>Agaricomycotina</taxon>
        <taxon>Agaricomycetes</taxon>
        <taxon>Agaricomycetidae</taxon>
        <taxon>Boletales</taxon>
        <taxon>Sclerodermatineae</taxon>
        <taxon>Pisolithaceae</taxon>
        <taxon>Pisolithus</taxon>
    </lineage>
</organism>
<reference evidence="2 3" key="1">
    <citation type="submission" date="2014-04" db="EMBL/GenBank/DDBJ databases">
        <authorList>
            <consortium name="DOE Joint Genome Institute"/>
            <person name="Kuo A."/>
            <person name="Kohler A."/>
            <person name="Costa M.D."/>
            <person name="Nagy L.G."/>
            <person name="Floudas D."/>
            <person name="Copeland A."/>
            <person name="Barry K.W."/>
            <person name="Cichocki N."/>
            <person name="Veneault-Fourrey C."/>
            <person name="LaButti K."/>
            <person name="Lindquist E.A."/>
            <person name="Lipzen A."/>
            <person name="Lundell T."/>
            <person name="Morin E."/>
            <person name="Murat C."/>
            <person name="Sun H."/>
            <person name="Tunlid A."/>
            <person name="Henrissat B."/>
            <person name="Grigoriev I.V."/>
            <person name="Hibbett D.S."/>
            <person name="Martin F."/>
            <person name="Nordberg H.P."/>
            <person name="Cantor M.N."/>
            <person name="Hua S.X."/>
        </authorList>
    </citation>
    <scope>NUCLEOTIDE SEQUENCE [LARGE SCALE GENOMIC DNA]</scope>
    <source>
        <strain evidence="2 3">Marx 270</strain>
    </source>
</reference>
<proteinExistence type="predicted"/>
<gene>
    <name evidence="2" type="ORF">M404DRAFT_997020</name>
</gene>
<feature type="compositionally biased region" description="Polar residues" evidence="1">
    <location>
        <begin position="44"/>
        <end position="55"/>
    </location>
</feature>
<name>A0A0C3PJN0_PISTI</name>
<evidence type="ECO:0000256" key="1">
    <source>
        <dbReference type="SAM" id="MobiDB-lite"/>
    </source>
</evidence>
<dbReference type="Proteomes" id="UP000054217">
    <property type="component" value="Unassembled WGS sequence"/>
</dbReference>
<sequence length="65" mass="7149">MWLHTKITGRWTGKVPGLTANLRIWVYFYVGTSSSCLAHDAFAQSNMDPSNMNSARNRKGGTGGM</sequence>
<dbReference type="InParanoid" id="A0A0C3PJN0"/>
<protein>
    <submittedName>
        <fullName evidence="2">Uncharacterized protein</fullName>
    </submittedName>
</protein>
<dbReference type="EMBL" id="KN831956">
    <property type="protein sequence ID" value="KIO08811.1"/>
    <property type="molecule type" value="Genomic_DNA"/>
</dbReference>
<accession>A0A0C3PJN0</accession>
<evidence type="ECO:0000313" key="2">
    <source>
        <dbReference type="EMBL" id="KIO08811.1"/>
    </source>
</evidence>
<evidence type="ECO:0000313" key="3">
    <source>
        <dbReference type="Proteomes" id="UP000054217"/>
    </source>
</evidence>
<dbReference type="HOGENOM" id="CLU_2850624_0_0_1"/>
<keyword evidence="3" id="KW-1185">Reference proteome</keyword>